<reference evidence="2" key="1">
    <citation type="submission" date="2013-03" db="EMBL/GenBank/DDBJ databases">
        <title>The Genome Sequence of Anopheles dirus WRAIR2.</title>
        <authorList>
            <consortium name="The Broad Institute Genomics Platform"/>
            <person name="Neafsey D.E."/>
            <person name="Walton C."/>
            <person name="Walker B."/>
            <person name="Young S.K."/>
            <person name="Zeng Q."/>
            <person name="Gargeya S."/>
            <person name="Fitzgerald M."/>
            <person name="Haas B."/>
            <person name="Abouelleil A."/>
            <person name="Allen A.W."/>
            <person name="Alvarado L."/>
            <person name="Arachchi H.M."/>
            <person name="Berlin A.M."/>
            <person name="Chapman S.B."/>
            <person name="Gainer-Dewar J."/>
            <person name="Goldberg J."/>
            <person name="Griggs A."/>
            <person name="Gujja S."/>
            <person name="Hansen M."/>
            <person name="Howarth C."/>
            <person name="Imamovic A."/>
            <person name="Ireland A."/>
            <person name="Larimer J."/>
            <person name="McCowan C."/>
            <person name="Murphy C."/>
            <person name="Pearson M."/>
            <person name="Poon T.W."/>
            <person name="Priest M."/>
            <person name="Roberts A."/>
            <person name="Saif S."/>
            <person name="Shea T."/>
            <person name="Sisk P."/>
            <person name="Sykes S."/>
            <person name="Wortman J."/>
            <person name="Nusbaum C."/>
            <person name="Birren B."/>
        </authorList>
    </citation>
    <scope>NUCLEOTIDE SEQUENCE [LARGE SCALE GENOMIC DNA]</scope>
    <source>
        <strain evidence="2">WRAIR2</strain>
    </source>
</reference>
<name>A0A182NLY5_9DIPT</name>
<dbReference type="EnsemblMetazoa" id="ADIR008666-RA">
    <property type="protein sequence ID" value="ADIR008666-PA"/>
    <property type="gene ID" value="ADIR008666"/>
</dbReference>
<proteinExistence type="predicted"/>
<keyword evidence="2" id="KW-1185">Reference proteome</keyword>
<sequence length="222" mass="22054">MVLPISMGLMGPVNPGSNKVPLLIGASRTSDSSDFICSYFPVESGRFSKCITSLTPFEKASPLGSVPYGVNGRRRGVPSEICFRVTFAGSSMYGTLFMASSPKSNVLGGRSEVAVSVAGGGGFAGGGGGGGFARGGGGGQDGGGGGGAIKEGSVASGSTIDRSGAGGSLNPGYSIILRASYFWRTVSTSPSLSSEWATASPFDPNSCSPECVILASSSHPGG</sequence>
<protein>
    <submittedName>
        <fullName evidence="1">Uncharacterized protein</fullName>
    </submittedName>
</protein>
<dbReference type="Proteomes" id="UP000075884">
    <property type="component" value="Unassembled WGS sequence"/>
</dbReference>
<reference evidence="1" key="2">
    <citation type="submission" date="2020-05" db="UniProtKB">
        <authorList>
            <consortium name="EnsemblMetazoa"/>
        </authorList>
    </citation>
    <scope>IDENTIFICATION</scope>
    <source>
        <strain evidence="1">WRAIR2</strain>
    </source>
</reference>
<evidence type="ECO:0000313" key="2">
    <source>
        <dbReference type="Proteomes" id="UP000075884"/>
    </source>
</evidence>
<accession>A0A182NLY5</accession>
<evidence type="ECO:0000313" key="1">
    <source>
        <dbReference type="EnsemblMetazoa" id="ADIR008666-PA"/>
    </source>
</evidence>
<organism evidence="1 2">
    <name type="scientific">Anopheles dirus</name>
    <dbReference type="NCBI Taxonomy" id="7168"/>
    <lineage>
        <taxon>Eukaryota</taxon>
        <taxon>Metazoa</taxon>
        <taxon>Ecdysozoa</taxon>
        <taxon>Arthropoda</taxon>
        <taxon>Hexapoda</taxon>
        <taxon>Insecta</taxon>
        <taxon>Pterygota</taxon>
        <taxon>Neoptera</taxon>
        <taxon>Endopterygota</taxon>
        <taxon>Diptera</taxon>
        <taxon>Nematocera</taxon>
        <taxon>Culicoidea</taxon>
        <taxon>Culicidae</taxon>
        <taxon>Anophelinae</taxon>
        <taxon>Anopheles</taxon>
    </lineage>
</organism>
<dbReference type="VEuPathDB" id="VectorBase:ADIR008666"/>
<dbReference type="AlphaFoldDB" id="A0A182NLY5"/>